<evidence type="ECO:0000313" key="2">
    <source>
        <dbReference type="EMBL" id="CAH2105519.1"/>
    </source>
</evidence>
<feature type="compositionally biased region" description="Polar residues" evidence="1">
    <location>
        <begin position="348"/>
        <end position="360"/>
    </location>
</feature>
<feature type="region of interest" description="Disordered" evidence="1">
    <location>
        <begin position="372"/>
        <end position="441"/>
    </location>
</feature>
<feature type="compositionally biased region" description="Basic and acidic residues" evidence="1">
    <location>
        <begin position="775"/>
        <end position="792"/>
    </location>
</feature>
<feature type="compositionally biased region" description="Basic residues" evidence="1">
    <location>
        <begin position="209"/>
        <end position="222"/>
    </location>
</feature>
<evidence type="ECO:0008006" key="4">
    <source>
        <dbReference type="Google" id="ProtNLM"/>
    </source>
</evidence>
<feature type="region of interest" description="Disordered" evidence="1">
    <location>
        <begin position="508"/>
        <end position="527"/>
    </location>
</feature>
<comment type="caution">
    <text evidence="2">The sequence shown here is derived from an EMBL/GenBank/DDBJ whole genome shotgun (WGS) entry which is preliminary data.</text>
</comment>
<dbReference type="EMBL" id="CAKOGL010000028">
    <property type="protein sequence ID" value="CAH2105519.1"/>
    <property type="molecule type" value="Genomic_DNA"/>
</dbReference>
<feature type="region of interest" description="Disordered" evidence="1">
    <location>
        <begin position="332"/>
        <end position="360"/>
    </location>
</feature>
<feature type="compositionally biased region" description="Low complexity" evidence="1">
    <location>
        <begin position="424"/>
        <end position="435"/>
    </location>
</feature>
<feature type="compositionally biased region" description="Basic and acidic residues" evidence="1">
    <location>
        <begin position="258"/>
        <end position="267"/>
    </location>
</feature>
<feature type="region of interest" description="Disordered" evidence="1">
    <location>
        <begin position="577"/>
        <end position="609"/>
    </location>
</feature>
<feature type="region of interest" description="Disordered" evidence="1">
    <location>
        <begin position="656"/>
        <end position="712"/>
    </location>
</feature>
<sequence>MSIYCQRIGIVRTEGSLSDFAARKVHFTASKPLKKELFIPDTRPTSLRNLYEKATTDRLSTSILDQLRRDSQHSPYLLCTPVLSSKRRKIYQKVDVDIETHIPSVVEHLRKWTSREAVGDITALPDASMRIVSSVTLTPDELSDCGSGDDEPIDHRLPSPEEQLRIIASKFPPEVVAIDTSGKFFDRMCSSRKSLHVEMSTGETDTVKRRTRTRKPRGKRRNTISGTDQKELREAIAGDTPNAVASEEMEDSTVIRSRSSDLLKKSPTDPNAKKSHFNSLKQWGKNRLKMIGRSPSASRDSFKDSKLEKTKDIKISTKTEEEEIPEKITLRIKRPDEEERRTNLRCASYSSSEKSIGVPSNIQTTATVNCGVRLRGTSTQRRSRRSGIGKDEPHSSSGNWSASSESGRTSIGSEITTTTVPPKSTSATTSNNSLNYHNYPPSSIISRRKFLNTSGSGSVTSEGTLTPDIIHDLHEDLETSSEFSCDTEGYYTSFHMDSGLKTLKEEEISPSTPLHTTTALSNSSNSQNLTAENEYELFGKGSTSTTTSSAGTVCTTLMAADSDKSLIIGPTVPERKSSLTKMNRGRGNNNISSSLERSTGTSFSKSPYSTLRYNTMRPYSEKSVSNHSTPEACSQSTTVTITKNVGIQRGITAVAEVHTETDPDNTKKSTGTSSPDSGHNTSSSPIEDSVSSAQGKNSLSEQDYSESSDLEGTDRIERIRYKTTINSSRIPSMCVITPTNSDDESETSTKFADKNRKRESKDKHNHELSNSSSRPKLDLPNEEKQKDIKSIDPGKQLKSQNQTKSLHPFNNFMCKLKGVLPNKLSNKKSPVSRDVDVFEDFYDSGDYVTIADVKNNNQKVCLSRGSYANNDIVKKNLQAVLSGKLPETEYVSLNELPNCLNETKDYLDHGLEEKQSQVISEIHKKGAKVTLDSQGQVIYSSDTLKRRNGAHTTFEPGPFVQEICPTTTIIQRESADVIKITDETDFPYQPPPSSSKPTSPQLGKMIIKAPTDPHGIVTTEFVTLPPPKPSTIIAATPVTASRVSDNNKLHTDNKSCKDLPRVVEAITRTGAYINIHDAEGVSLSPTKDDITDYRKANADKPPSKYQFREQEVSPTIDLNPFYPTIHRYHTAHLRGRHSVVEYENETDHVQMKYWTLPKSTSTADADRPNIINQKTLHSPKSVSEVLKFDNQPTFVTQAEQSIKISPIDPRTTATFKSSTPTNKENIVNLSSKLLSPVKSTMTNEELYAVIHKSKKKLNIKETPERADSPSLNTINLSPVISETSSLHKTNQRYPETGYLGEGKNRSSLNLDKQNIRPYSLGTYNPQKQETCADRYGPRQQTSRLDFKKLLLQHSVKLNTLNVQSKSNKLSAVEQLKLSKEKPQIPSTPPGNRSQINILDLSGSPKTYSHRKVVKSSNQPLSPGRSNSLLKDHKNTPKILLSPKSQWRFASPRSDVLSTPIPEANNEDENSNSSGEKSEIPLINPPSKTVPIVTNHHFGARRSLIPINEHNLNEEFHLSTSINQGVFPIDNDYSNSHSLSRAEIMQAKRAEFFKNSPESSLPTLTSFKSPNSSTIPKSNTSPDREKTSPSTLETAL</sequence>
<feature type="region of interest" description="Disordered" evidence="1">
    <location>
        <begin position="1282"/>
        <end position="1307"/>
    </location>
</feature>
<feature type="region of interest" description="Disordered" evidence="1">
    <location>
        <begin position="1378"/>
        <end position="1486"/>
    </location>
</feature>
<feature type="compositionally biased region" description="Polar residues" evidence="1">
    <location>
        <begin position="1555"/>
        <end position="1580"/>
    </location>
</feature>
<feature type="compositionally biased region" description="Polar residues" evidence="1">
    <location>
        <begin position="509"/>
        <end position="527"/>
    </location>
</feature>
<dbReference type="Proteomes" id="UP001153954">
    <property type="component" value="Unassembled WGS sequence"/>
</dbReference>
<feature type="region of interest" description="Disordered" evidence="1">
    <location>
        <begin position="732"/>
        <end position="804"/>
    </location>
</feature>
<gene>
    <name evidence="2" type="ORF">EEDITHA_LOCUS19769</name>
</gene>
<feature type="compositionally biased region" description="Polar residues" evidence="1">
    <location>
        <begin position="407"/>
        <end position="423"/>
    </location>
</feature>
<feature type="compositionally biased region" description="Low complexity" evidence="1">
    <location>
        <begin position="395"/>
        <end position="406"/>
    </location>
</feature>
<reference evidence="2" key="1">
    <citation type="submission" date="2022-03" db="EMBL/GenBank/DDBJ databases">
        <authorList>
            <person name="Tunstrom K."/>
        </authorList>
    </citation>
    <scope>NUCLEOTIDE SEQUENCE</scope>
</reference>
<feature type="region of interest" description="Disordered" evidence="1">
    <location>
        <begin position="197"/>
        <end position="280"/>
    </location>
</feature>
<accession>A0AAU9V2C3</accession>
<feature type="compositionally biased region" description="Polar residues" evidence="1">
    <location>
        <begin position="1414"/>
        <end position="1428"/>
    </location>
</feature>
<feature type="compositionally biased region" description="Polar residues" evidence="1">
    <location>
        <begin position="591"/>
        <end position="609"/>
    </location>
</feature>
<keyword evidence="3" id="KW-1185">Reference proteome</keyword>
<evidence type="ECO:0000256" key="1">
    <source>
        <dbReference type="SAM" id="MobiDB-lite"/>
    </source>
</evidence>
<feature type="compositionally biased region" description="Basic and acidic residues" evidence="1">
    <location>
        <begin position="332"/>
        <end position="342"/>
    </location>
</feature>
<organism evidence="2 3">
    <name type="scientific">Euphydryas editha</name>
    <name type="common">Edith's checkerspot</name>
    <dbReference type="NCBI Taxonomy" id="104508"/>
    <lineage>
        <taxon>Eukaryota</taxon>
        <taxon>Metazoa</taxon>
        <taxon>Ecdysozoa</taxon>
        <taxon>Arthropoda</taxon>
        <taxon>Hexapoda</taxon>
        <taxon>Insecta</taxon>
        <taxon>Pterygota</taxon>
        <taxon>Neoptera</taxon>
        <taxon>Endopterygota</taxon>
        <taxon>Lepidoptera</taxon>
        <taxon>Glossata</taxon>
        <taxon>Ditrysia</taxon>
        <taxon>Papilionoidea</taxon>
        <taxon>Nymphalidae</taxon>
        <taxon>Nymphalinae</taxon>
        <taxon>Euphydryas</taxon>
    </lineage>
</organism>
<feature type="region of interest" description="Disordered" evidence="1">
    <location>
        <begin position="1554"/>
        <end position="1595"/>
    </location>
</feature>
<feature type="compositionally biased region" description="Basic and acidic residues" evidence="1">
    <location>
        <begin position="751"/>
        <end position="767"/>
    </location>
</feature>
<proteinExistence type="predicted"/>
<protein>
    <recommendedName>
        <fullName evidence="4">WASP family protein member</fullName>
    </recommendedName>
</protein>
<name>A0AAU9V2C3_EUPED</name>
<feature type="compositionally biased region" description="Polar residues" evidence="1">
    <location>
        <begin position="1282"/>
        <end position="1293"/>
    </location>
</feature>
<feature type="compositionally biased region" description="Polar residues" evidence="1">
    <location>
        <begin position="668"/>
        <end position="702"/>
    </location>
</feature>
<feature type="compositionally biased region" description="Basic and acidic residues" evidence="1">
    <location>
        <begin position="657"/>
        <end position="667"/>
    </location>
</feature>
<evidence type="ECO:0000313" key="3">
    <source>
        <dbReference type="Proteomes" id="UP001153954"/>
    </source>
</evidence>